<organism evidence="1">
    <name type="scientific">marine sediment metagenome</name>
    <dbReference type="NCBI Taxonomy" id="412755"/>
    <lineage>
        <taxon>unclassified sequences</taxon>
        <taxon>metagenomes</taxon>
        <taxon>ecological metagenomes</taxon>
    </lineage>
</organism>
<feature type="non-terminal residue" evidence="1">
    <location>
        <position position="1"/>
    </location>
</feature>
<protein>
    <submittedName>
        <fullName evidence="1">Uncharacterized protein</fullName>
    </submittedName>
</protein>
<reference evidence="1" key="1">
    <citation type="journal article" date="2014" name="Front. Microbiol.">
        <title>High frequency of phylogenetically diverse reductive dehalogenase-homologous genes in deep subseafloor sedimentary metagenomes.</title>
        <authorList>
            <person name="Kawai M."/>
            <person name="Futagami T."/>
            <person name="Toyoda A."/>
            <person name="Takaki Y."/>
            <person name="Nishi S."/>
            <person name="Hori S."/>
            <person name="Arai W."/>
            <person name="Tsubouchi T."/>
            <person name="Morono Y."/>
            <person name="Uchiyama I."/>
            <person name="Ito T."/>
            <person name="Fujiyama A."/>
            <person name="Inagaki F."/>
            <person name="Takami H."/>
        </authorList>
    </citation>
    <scope>NUCLEOTIDE SEQUENCE</scope>
    <source>
        <strain evidence="1">Expedition CK06-06</strain>
    </source>
</reference>
<feature type="non-terminal residue" evidence="1">
    <location>
        <position position="30"/>
    </location>
</feature>
<dbReference type="AlphaFoldDB" id="X1SHZ7"/>
<comment type="caution">
    <text evidence="1">The sequence shown here is derived from an EMBL/GenBank/DDBJ whole genome shotgun (WGS) entry which is preliminary data.</text>
</comment>
<gene>
    <name evidence="1" type="ORF">S12H4_25518</name>
</gene>
<proteinExistence type="predicted"/>
<sequence length="30" mass="3334">LADIKEVGPCAIVVTRKDKQLAEFEADRFA</sequence>
<accession>X1SHZ7</accession>
<name>X1SHZ7_9ZZZZ</name>
<evidence type="ECO:0000313" key="1">
    <source>
        <dbReference type="EMBL" id="GAI75005.1"/>
    </source>
</evidence>
<dbReference type="EMBL" id="BARW01014369">
    <property type="protein sequence ID" value="GAI75005.1"/>
    <property type="molecule type" value="Genomic_DNA"/>
</dbReference>